<reference evidence="2" key="2">
    <citation type="submission" date="2016-11" db="UniProtKB">
        <authorList>
            <consortium name="WormBaseParasite"/>
        </authorList>
    </citation>
    <scope>IDENTIFICATION</scope>
</reference>
<organism evidence="1 2">
    <name type="scientific">Loa loa</name>
    <name type="common">Eye worm</name>
    <name type="synonym">Filaria loa</name>
    <dbReference type="NCBI Taxonomy" id="7209"/>
    <lineage>
        <taxon>Eukaryota</taxon>
        <taxon>Metazoa</taxon>
        <taxon>Ecdysozoa</taxon>
        <taxon>Nematoda</taxon>
        <taxon>Chromadorea</taxon>
        <taxon>Rhabditida</taxon>
        <taxon>Spirurina</taxon>
        <taxon>Spiruromorpha</taxon>
        <taxon>Filarioidea</taxon>
        <taxon>Onchocercidae</taxon>
        <taxon>Loa</taxon>
    </lineage>
</organism>
<protein>
    <submittedName>
        <fullName evidence="2">RB_A domain-containing protein</fullName>
    </submittedName>
</protein>
<dbReference type="WBParaSite" id="EN70_164">
    <property type="protein sequence ID" value="EN70_164"/>
    <property type="gene ID" value="EN70_164"/>
</dbReference>
<reference evidence="1" key="1">
    <citation type="submission" date="2012-04" db="EMBL/GenBank/DDBJ databases">
        <title>The Genome Sequence of Loa loa.</title>
        <authorList>
            <consortium name="The Broad Institute Genome Sequencing Platform"/>
            <consortium name="Broad Institute Genome Sequencing Center for Infectious Disease"/>
            <person name="Nutman T.B."/>
            <person name="Fink D.L."/>
            <person name="Russ C."/>
            <person name="Young S."/>
            <person name="Zeng Q."/>
            <person name="Gargeya S."/>
            <person name="Alvarado L."/>
            <person name="Berlin A."/>
            <person name="Chapman S.B."/>
            <person name="Chen Z."/>
            <person name="Freedman E."/>
            <person name="Gellesch M."/>
            <person name="Goldberg J."/>
            <person name="Griggs A."/>
            <person name="Gujja S."/>
            <person name="Heilman E.R."/>
            <person name="Heiman D."/>
            <person name="Howarth C."/>
            <person name="Mehta T."/>
            <person name="Neiman D."/>
            <person name="Pearson M."/>
            <person name="Roberts A."/>
            <person name="Saif S."/>
            <person name="Shea T."/>
            <person name="Shenoy N."/>
            <person name="Sisk P."/>
            <person name="Stolte C."/>
            <person name="Sykes S."/>
            <person name="White J."/>
            <person name="Yandava C."/>
            <person name="Haas B."/>
            <person name="Henn M.R."/>
            <person name="Nusbaum C."/>
            <person name="Birren B."/>
        </authorList>
    </citation>
    <scope>NUCLEOTIDE SEQUENCE [LARGE SCALE GENOMIC DNA]</scope>
</reference>
<keyword evidence="1" id="KW-1185">Reference proteome</keyword>
<sequence>MILLRGGDLWNIFCYWLKREVMFRELATAVPSSESVGGFSEQNTPFSSTKITNKSNVVEIHFDPLVMHTISLLRFNHKINCYRVRMGPPPSLPVFSPAKLNLSNSQDMANEFSEENMQLLLRKAVAVLAAHLEMESSVAFLISRIVAARIKRMCFNLNLSHQRRVEGRETAFPSALMHALRLENIRDVTELQEFYRNRVVFYHDRVLFSCTQKYEKAAKKFAAFQAKNNRFTDEISLKFTP</sequence>
<evidence type="ECO:0000313" key="2">
    <source>
        <dbReference type="WBParaSite" id="EN70_164"/>
    </source>
</evidence>
<accession>A0A1I7VEJ3</accession>
<dbReference type="AlphaFoldDB" id="A0A1I7VEJ3"/>
<dbReference type="Proteomes" id="UP000095285">
    <property type="component" value="Unassembled WGS sequence"/>
</dbReference>
<evidence type="ECO:0000313" key="1">
    <source>
        <dbReference type="Proteomes" id="UP000095285"/>
    </source>
</evidence>
<proteinExistence type="predicted"/>
<name>A0A1I7VEJ3_LOALO</name>